<dbReference type="NCBIfam" id="NF004815">
    <property type="entry name" value="PRK06169.1"/>
    <property type="match status" value="1"/>
</dbReference>
<name>A0A516H3L1_9PROT</name>
<dbReference type="GO" id="GO:0004040">
    <property type="term" value="F:amidase activity"/>
    <property type="evidence" value="ECO:0007669"/>
    <property type="project" value="UniProtKB-EC"/>
</dbReference>
<reference evidence="3 4" key="1">
    <citation type="submission" date="2019-07" db="EMBL/GenBank/DDBJ databases">
        <title>Genome sequencing for Ferrovibrio sp. K5.</title>
        <authorList>
            <person name="Park S.-J."/>
        </authorList>
    </citation>
    <scope>NUCLEOTIDE SEQUENCE [LARGE SCALE GENOMIC DNA]</scope>
    <source>
        <strain evidence="3 4">K5</strain>
    </source>
</reference>
<feature type="domain" description="Amidase" evidence="2">
    <location>
        <begin position="26"/>
        <end position="447"/>
    </location>
</feature>
<dbReference type="PANTHER" id="PTHR11895">
    <property type="entry name" value="TRANSAMIDASE"/>
    <property type="match status" value="1"/>
</dbReference>
<dbReference type="PANTHER" id="PTHR11895:SF7">
    <property type="entry name" value="GLUTAMYL-TRNA(GLN) AMIDOTRANSFERASE SUBUNIT A, MITOCHONDRIAL"/>
    <property type="match status" value="1"/>
</dbReference>
<dbReference type="EC" id="3.5.1.4" evidence="3"/>
<evidence type="ECO:0000256" key="1">
    <source>
        <dbReference type="ARBA" id="ARBA00009199"/>
    </source>
</evidence>
<comment type="similarity">
    <text evidence="1">Belongs to the amidase family.</text>
</comment>
<accession>A0A516H3L1</accession>
<dbReference type="AlphaFoldDB" id="A0A516H3L1"/>
<protein>
    <submittedName>
        <fullName evidence="3">Amidase</fullName>
        <ecNumber evidence="3">3.5.1.4</ecNumber>
    </submittedName>
</protein>
<dbReference type="EMBL" id="CP041636">
    <property type="protein sequence ID" value="QDO98363.1"/>
    <property type="molecule type" value="Genomic_DNA"/>
</dbReference>
<organism evidence="3 4">
    <name type="scientific">Ferrovibrio terrae</name>
    <dbReference type="NCBI Taxonomy" id="2594003"/>
    <lineage>
        <taxon>Bacteria</taxon>
        <taxon>Pseudomonadati</taxon>
        <taxon>Pseudomonadota</taxon>
        <taxon>Alphaproteobacteria</taxon>
        <taxon>Rhodospirillales</taxon>
        <taxon>Rhodospirillaceae</taxon>
        <taxon>Ferrovibrio</taxon>
    </lineage>
</organism>
<dbReference type="InterPro" id="IPR000120">
    <property type="entry name" value="Amidase"/>
</dbReference>
<dbReference type="InterPro" id="IPR023631">
    <property type="entry name" value="Amidase_dom"/>
</dbReference>
<dbReference type="PROSITE" id="PS00571">
    <property type="entry name" value="AMIDASES"/>
    <property type="match status" value="1"/>
</dbReference>
<evidence type="ECO:0000313" key="3">
    <source>
        <dbReference type="EMBL" id="QDO98363.1"/>
    </source>
</evidence>
<dbReference type="SUPFAM" id="SSF75304">
    <property type="entry name" value="Amidase signature (AS) enzymes"/>
    <property type="match status" value="1"/>
</dbReference>
<gene>
    <name evidence="3" type="ORF">FNB15_14255</name>
</gene>
<dbReference type="KEGG" id="fer:FNB15_14255"/>
<keyword evidence="3" id="KW-0378">Hydrolase</keyword>
<dbReference type="RefSeq" id="WP_144069344.1">
    <property type="nucleotide sequence ID" value="NZ_CP041636.1"/>
</dbReference>
<dbReference type="OrthoDB" id="7245165at2"/>
<evidence type="ECO:0000259" key="2">
    <source>
        <dbReference type="Pfam" id="PF01425"/>
    </source>
</evidence>
<dbReference type="Gene3D" id="3.90.1300.10">
    <property type="entry name" value="Amidase signature (AS) domain"/>
    <property type="match status" value="1"/>
</dbReference>
<dbReference type="InterPro" id="IPR020556">
    <property type="entry name" value="Amidase_CS"/>
</dbReference>
<dbReference type="Pfam" id="PF01425">
    <property type="entry name" value="Amidase"/>
    <property type="match status" value="1"/>
</dbReference>
<dbReference type="InterPro" id="IPR036928">
    <property type="entry name" value="AS_sf"/>
</dbReference>
<proteinExistence type="inferred from homology"/>
<evidence type="ECO:0000313" key="4">
    <source>
        <dbReference type="Proteomes" id="UP000317496"/>
    </source>
</evidence>
<sequence>MSEDLCYMPAADLVAAYRAGKLSPVDVTQALLQRIATINPKVNAYNLVDEASALRDAKASEARWKAGKPFGPIDGVPASIKDIILTKGWPTLRGSKTVDPNQDWNEDAPVTARLREAGCVILGKTTSPEFGWKGVTDSPLTGITRNPWNTDLTPGGSSGGASAQVAAGLGQLAVGTDGGGSIRIPAGFTGIAGLKPSFGRVPAAPLSPFGTVAHLGPMTRTVRDAALMLREMAKPDARDWFSLPYQDVDYTANLNDGVKGLKIAYSPTLGFAKVDPEILAAVDVAAKQFAALGATVEQVDPGFSDPLEVFHAHWFMGAFNALMALPKEKFALIDPGLQRTFERGAAITTRQYMEAVNARGKLGVQMRQFHETYDLLLTPSLAVLPFTAGRVAPESMGDAYWTEWTPFTYPFNLTQQPGLSIPCGFSKSGLPISLQLVGPMHGDALVLRAGAAYEAATEWHKARPNL</sequence>
<keyword evidence="4" id="KW-1185">Reference proteome</keyword>
<dbReference type="Proteomes" id="UP000317496">
    <property type="component" value="Chromosome"/>
</dbReference>